<dbReference type="Proteomes" id="UP001497535">
    <property type="component" value="Unassembled WGS sequence"/>
</dbReference>
<organism evidence="1 2">
    <name type="scientific">Meloidogyne enterolobii</name>
    <name type="common">Root-knot nematode worm</name>
    <name type="synonym">Meloidogyne mayaguensis</name>
    <dbReference type="NCBI Taxonomy" id="390850"/>
    <lineage>
        <taxon>Eukaryota</taxon>
        <taxon>Metazoa</taxon>
        <taxon>Ecdysozoa</taxon>
        <taxon>Nematoda</taxon>
        <taxon>Chromadorea</taxon>
        <taxon>Rhabditida</taxon>
        <taxon>Tylenchina</taxon>
        <taxon>Tylenchomorpha</taxon>
        <taxon>Tylenchoidea</taxon>
        <taxon>Meloidogynidae</taxon>
        <taxon>Meloidogyninae</taxon>
        <taxon>Meloidogyne</taxon>
    </lineage>
</organism>
<protein>
    <submittedName>
        <fullName evidence="1">Uncharacterized protein</fullName>
    </submittedName>
</protein>
<name>A0ACB1A7X7_MELEN</name>
<evidence type="ECO:0000313" key="1">
    <source>
        <dbReference type="EMBL" id="CAK5087559.1"/>
    </source>
</evidence>
<gene>
    <name evidence="1" type="ORF">MENTE1834_LOCUS35161</name>
</gene>
<comment type="caution">
    <text evidence="1">The sequence shown here is derived from an EMBL/GenBank/DDBJ whole genome shotgun (WGS) entry which is preliminary data.</text>
</comment>
<reference evidence="1" key="1">
    <citation type="submission" date="2023-11" db="EMBL/GenBank/DDBJ databases">
        <authorList>
            <person name="Poullet M."/>
        </authorList>
    </citation>
    <scope>NUCLEOTIDE SEQUENCE</scope>
    <source>
        <strain evidence="1">E1834</strain>
    </source>
</reference>
<accession>A0ACB1A7X7</accession>
<proteinExistence type="predicted"/>
<keyword evidence="2" id="KW-1185">Reference proteome</keyword>
<dbReference type="EMBL" id="CAVMJV010000066">
    <property type="protein sequence ID" value="CAK5087559.1"/>
    <property type="molecule type" value="Genomic_DNA"/>
</dbReference>
<sequence length="71" mass="8078">MRDTESLNCSVYLSTRHPTTHYFALTSPNLWPKKSTLPALTVQLKVILMLRTTSSKNVQKCLILISSGKKW</sequence>
<evidence type="ECO:0000313" key="2">
    <source>
        <dbReference type="Proteomes" id="UP001497535"/>
    </source>
</evidence>